<evidence type="ECO:0000313" key="2">
    <source>
        <dbReference type="EMBL" id="TDN28914.1"/>
    </source>
</evidence>
<keyword evidence="1" id="KW-0812">Transmembrane</keyword>
<keyword evidence="1" id="KW-0472">Membrane</keyword>
<gene>
    <name evidence="2" type="ORF">CEE75_12025</name>
</gene>
<sequence length="139" mass="16196">MNLTKKIFFKYLMILFGVTAVVCIIYVGLAFDRFETDLHNSSYRESINEPDTLTIIYNPDCPRCRSVLPRLFLAHAFDSGNEHILEAHKLTSDQKTNLGENLLPTFVYKGEVLETTNYSKINKFWNKSHHSWLHSINRK</sequence>
<evidence type="ECO:0000313" key="3">
    <source>
        <dbReference type="Proteomes" id="UP000295195"/>
    </source>
</evidence>
<dbReference type="AlphaFoldDB" id="A0A135Z8F7"/>
<organism evidence="2 3">
    <name type="scientific">Lactobacillus crispatus</name>
    <dbReference type="NCBI Taxonomy" id="47770"/>
    <lineage>
        <taxon>Bacteria</taxon>
        <taxon>Bacillati</taxon>
        <taxon>Bacillota</taxon>
        <taxon>Bacilli</taxon>
        <taxon>Lactobacillales</taxon>
        <taxon>Lactobacillaceae</taxon>
        <taxon>Lactobacillus</taxon>
    </lineage>
</organism>
<dbReference type="Proteomes" id="UP000295195">
    <property type="component" value="Unassembled WGS sequence"/>
</dbReference>
<keyword evidence="1" id="KW-1133">Transmembrane helix</keyword>
<protein>
    <recommendedName>
        <fullName evidence="4">Thioredoxin family protein</fullName>
    </recommendedName>
</protein>
<dbReference type="RefSeq" id="WP_060463837.1">
    <property type="nucleotide sequence ID" value="NZ_JAAUWJ010000027.1"/>
</dbReference>
<dbReference type="EMBL" id="NKLP01000257">
    <property type="protein sequence ID" value="TDN28914.1"/>
    <property type="molecule type" value="Genomic_DNA"/>
</dbReference>
<comment type="caution">
    <text evidence="2">The sequence shown here is derived from an EMBL/GenBank/DDBJ whole genome shotgun (WGS) entry which is preliminary data.</text>
</comment>
<accession>A0A135Z8F7</accession>
<proteinExistence type="predicted"/>
<feature type="transmembrane region" description="Helical" evidence="1">
    <location>
        <begin position="12"/>
        <end position="31"/>
    </location>
</feature>
<evidence type="ECO:0000256" key="1">
    <source>
        <dbReference type="SAM" id="Phobius"/>
    </source>
</evidence>
<reference evidence="2 3" key="1">
    <citation type="submission" date="2017-06" db="EMBL/GenBank/DDBJ databases">
        <authorList>
            <person name="Swanenburg J."/>
            <person name="Kort R."/>
        </authorList>
    </citation>
    <scope>NUCLEOTIDE SEQUENCE [LARGE SCALE GENOMIC DNA]</scope>
    <source>
        <strain evidence="2 3">RL05</strain>
    </source>
</reference>
<evidence type="ECO:0008006" key="4">
    <source>
        <dbReference type="Google" id="ProtNLM"/>
    </source>
</evidence>
<name>A0A135Z8F7_9LACO</name>